<dbReference type="InterPro" id="IPR017632">
    <property type="entry name" value="2-oxopent-4-enoate_hydratase"/>
</dbReference>
<feature type="domain" description="Fumarylacetoacetase-like C-terminal" evidence="2">
    <location>
        <begin position="102"/>
        <end position="259"/>
    </location>
</feature>
<dbReference type="Proteomes" id="UP000655523">
    <property type="component" value="Unassembled WGS sequence"/>
</dbReference>
<organism evidence="3 4">
    <name type="scientific">Paraburkholderia elongata</name>
    <dbReference type="NCBI Taxonomy" id="2675747"/>
    <lineage>
        <taxon>Bacteria</taxon>
        <taxon>Pseudomonadati</taxon>
        <taxon>Pseudomonadota</taxon>
        <taxon>Betaproteobacteria</taxon>
        <taxon>Burkholderiales</taxon>
        <taxon>Burkholderiaceae</taxon>
        <taxon>Paraburkholderia</taxon>
    </lineage>
</organism>
<dbReference type="EC" id="4.2.1.80" evidence="3"/>
<sequence>MSSEKIRRYGDELYDALVTRTPVAPLTDRDPTLTIEDAYRSQRHMVERRVLAGETIIGKKIGATSKPVQERLGVHQPDFGQLTSGMAHREGDAIDLSGLIQPFVEAELAFVLKEDLNGPGITAMDVIRATDYVVPCFEIVDSRIDDWKIKIQDTVADNASCGVFVLGNTRGDPRKLDITLAGMVLEKNGDVCATGAGAAVQGGPANAVAWLANTLGALGIPFKAGEVILSGSQSALIPVADGDEFVCTIGGLGSCRMTVMRKEAVWQAH</sequence>
<dbReference type="PANTHER" id="PTHR30143">
    <property type="entry name" value="ACID HYDRATASE"/>
    <property type="match status" value="1"/>
</dbReference>
<evidence type="ECO:0000259" key="2">
    <source>
        <dbReference type="Pfam" id="PF01557"/>
    </source>
</evidence>
<dbReference type="GO" id="GO:0005737">
    <property type="term" value="C:cytoplasm"/>
    <property type="evidence" value="ECO:0007669"/>
    <property type="project" value="TreeGrafter"/>
</dbReference>
<dbReference type="NCBIfam" id="TIGR03220">
    <property type="entry name" value="catechol_dmpE"/>
    <property type="match status" value="1"/>
</dbReference>
<dbReference type="PANTHER" id="PTHR30143:SF0">
    <property type="entry name" value="2-KETO-4-PENTENOATE HYDRATASE"/>
    <property type="match status" value="1"/>
</dbReference>
<keyword evidence="4" id="KW-1185">Reference proteome</keyword>
<dbReference type="Gene3D" id="3.90.850.10">
    <property type="entry name" value="Fumarylacetoacetase-like, C-terminal domain"/>
    <property type="match status" value="1"/>
</dbReference>
<evidence type="ECO:0000313" key="4">
    <source>
        <dbReference type="Proteomes" id="UP000655523"/>
    </source>
</evidence>
<keyword evidence="1 3" id="KW-0456">Lyase</keyword>
<gene>
    <name evidence="3" type="primary">dmpE</name>
    <name evidence="3" type="ORF">GNZ13_38875</name>
</gene>
<accession>A0A972NZ11</accession>
<comment type="caution">
    <text evidence="3">The sequence shown here is derived from an EMBL/GenBank/DDBJ whole genome shotgun (WGS) entry which is preliminary data.</text>
</comment>
<dbReference type="InterPro" id="IPR050772">
    <property type="entry name" value="Hydratase-Decarb/MhpD_sf"/>
</dbReference>
<dbReference type="SUPFAM" id="SSF56529">
    <property type="entry name" value="FAH"/>
    <property type="match status" value="1"/>
</dbReference>
<proteinExistence type="predicted"/>
<dbReference type="AlphaFoldDB" id="A0A972NZ11"/>
<dbReference type="Pfam" id="PF01557">
    <property type="entry name" value="FAA_hydrolase"/>
    <property type="match status" value="1"/>
</dbReference>
<name>A0A972NZ11_9BURK</name>
<dbReference type="InterPro" id="IPR011234">
    <property type="entry name" value="Fumarylacetoacetase-like_C"/>
</dbReference>
<evidence type="ECO:0000313" key="3">
    <source>
        <dbReference type="EMBL" id="NPT60362.1"/>
    </source>
</evidence>
<dbReference type="RefSeq" id="WP_172175120.1">
    <property type="nucleotide sequence ID" value="NZ_WOEZ01000217.1"/>
</dbReference>
<dbReference type="EMBL" id="WOEZ01000217">
    <property type="protein sequence ID" value="NPT60362.1"/>
    <property type="molecule type" value="Genomic_DNA"/>
</dbReference>
<dbReference type="GO" id="GO:0008684">
    <property type="term" value="F:2-oxopent-4-enoate hydratase activity"/>
    <property type="evidence" value="ECO:0007669"/>
    <property type="project" value="UniProtKB-EC"/>
</dbReference>
<reference evidence="3 4" key="1">
    <citation type="submission" date="2019-11" db="EMBL/GenBank/DDBJ databases">
        <title>Metabolism of dissolved organic matter in forest soils.</title>
        <authorList>
            <person name="Cyle K.T."/>
            <person name="Wilhelm R.C."/>
            <person name="Martinez C.E."/>
        </authorList>
    </citation>
    <scope>NUCLEOTIDE SEQUENCE [LARGE SCALE GENOMIC DNA]</scope>
    <source>
        <strain evidence="3 4">5N</strain>
    </source>
</reference>
<protein>
    <submittedName>
        <fullName evidence="3">2-oxopent-4-enoate hydratase</fullName>
        <ecNumber evidence="3">4.2.1.80</ecNumber>
    </submittedName>
</protein>
<evidence type="ECO:0000256" key="1">
    <source>
        <dbReference type="ARBA" id="ARBA00023239"/>
    </source>
</evidence>
<dbReference type="InterPro" id="IPR036663">
    <property type="entry name" value="Fumarylacetoacetase_C_sf"/>
</dbReference>